<dbReference type="EMBL" id="AZBU02000001">
    <property type="protein sequence ID" value="TMS33299.1"/>
    <property type="molecule type" value="Genomic_DNA"/>
</dbReference>
<sequence length="72" mass="8412">MFLRECERTNDDEPPKKLPKLDFADDSYSSNENILRFFAAFGVPFQAVFFWISNWTTSARDIFLFLTAPVIL</sequence>
<keyword evidence="1" id="KW-0472">Membrane</keyword>
<gene>
    <name evidence="2" type="ORF">L596_001058</name>
</gene>
<keyword evidence="3" id="KW-1185">Reference proteome</keyword>
<protein>
    <submittedName>
        <fullName evidence="2">Uncharacterized protein</fullName>
    </submittedName>
</protein>
<dbReference type="EMBL" id="CM016762">
    <property type="protein sequence ID" value="TMS33299.1"/>
    <property type="molecule type" value="Genomic_DNA"/>
</dbReference>
<name>A0A4U8UL64_STECR</name>
<keyword evidence="1" id="KW-1133">Transmembrane helix</keyword>
<organism evidence="2 3">
    <name type="scientific">Steinernema carpocapsae</name>
    <name type="common">Entomopathogenic nematode</name>
    <dbReference type="NCBI Taxonomy" id="34508"/>
    <lineage>
        <taxon>Eukaryota</taxon>
        <taxon>Metazoa</taxon>
        <taxon>Ecdysozoa</taxon>
        <taxon>Nematoda</taxon>
        <taxon>Chromadorea</taxon>
        <taxon>Rhabditida</taxon>
        <taxon>Tylenchina</taxon>
        <taxon>Panagrolaimomorpha</taxon>
        <taxon>Strongyloidoidea</taxon>
        <taxon>Steinernematidae</taxon>
        <taxon>Steinernema</taxon>
    </lineage>
</organism>
<proteinExistence type="predicted"/>
<evidence type="ECO:0000313" key="3">
    <source>
        <dbReference type="Proteomes" id="UP000298663"/>
    </source>
</evidence>
<dbReference type="Proteomes" id="UP000298663">
    <property type="component" value="Chromosome X"/>
</dbReference>
<keyword evidence="1" id="KW-0812">Transmembrane</keyword>
<reference evidence="2 3" key="2">
    <citation type="journal article" date="2019" name="G3 (Bethesda)">
        <title>Hybrid Assembly of the Genome of the Entomopathogenic Nematode Steinernema carpocapsae Identifies the X-Chromosome.</title>
        <authorList>
            <person name="Serra L."/>
            <person name="Macchietto M."/>
            <person name="Macias-Munoz A."/>
            <person name="McGill C.J."/>
            <person name="Rodriguez I.M."/>
            <person name="Rodriguez B."/>
            <person name="Murad R."/>
            <person name="Mortazavi A."/>
        </authorList>
    </citation>
    <scope>NUCLEOTIDE SEQUENCE [LARGE SCALE GENOMIC DNA]</scope>
    <source>
        <strain evidence="2 3">ALL</strain>
    </source>
</reference>
<feature type="transmembrane region" description="Helical" evidence="1">
    <location>
        <begin position="34"/>
        <end position="52"/>
    </location>
</feature>
<evidence type="ECO:0000313" key="2">
    <source>
        <dbReference type="EMBL" id="TMS33299.1"/>
    </source>
</evidence>
<evidence type="ECO:0000256" key="1">
    <source>
        <dbReference type="SAM" id="Phobius"/>
    </source>
</evidence>
<dbReference type="AlphaFoldDB" id="A0A4U8UL64"/>
<comment type="caution">
    <text evidence="2">The sequence shown here is derived from an EMBL/GenBank/DDBJ whole genome shotgun (WGS) entry which is preliminary data.</text>
</comment>
<reference evidence="2 3" key="1">
    <citation type="journal article" date="2015" name="Genome Biol.">
        <title>Comparative genomics of Steinernema reveals deeply conserved gene regulatory networks.</title>
        <authorList>
            <person name="Dillman A.R."/>
            <person name="Macchietto M."/>
            <person name="Porter C.F."/>
            <person name="Rogers A."/>
            <person name="Williams B."/>
            <person name="Antoshechkin I."/>
            <person name="Lee M.M."/>
            <person name="Goodwin Z."/>
            <person name="Lu X."/>
            <person name="Lewis E.E."/>
            <person name="Goodrich-Blair H."/>
            <person name="Stock S.P."/>
            <person name="Adams B.J."/>
            <person name="Sternberg P.W."/>
            <person name="Mortazavi A."/>
        </authorList>
    </citation>
    <scope>NUCLEOTIDE SEQUENCE [LARGE SCALE GENOMIC DNA]</scope>
    <source>
        <strain evidence="2 3">ALL</strain>
    </source>
</reference>
<accession>A0A4U8UL64</accession>